<evidence type="ECO:0000256" key="9">
    <source>
        <dbReference type="ARBA" id="ARBA00023136"/>
    </source>
</evidence>
<dbReference type="GO" id="GO:0042732">
    <property type="term" value="P:D-xylose metabolic process"/>
    <property type="evidence" value="ECO:0007669"/>
    <property type="project" value="InterPro"/>
</dbReference>
<keyword evidence="8" id="KW-0333">Golgi apparatus</keyword>
<feature type="domain" description="NAD-dependent epimerase/dehydratase" evidence="13">
    <location>
        <begin position="12"/>
        <end position="255"/>
    </location>
</feature>
<keyword evidence="11" id="KW-0456">Lyase</keyword>
<organism evidence="14 15">
    <name type="scientific">Candidatus Buchananbacteria bacterium RIFCSPHIGHO2_01_FULL_39_8</name>
    <dbReference type="NCBI Taxonomy" id="1797533"/>
    <lineage>
        <taxon>Bacteria</taxon>
        <taxon>Candidatus Buchananiibacteriota</taxon>
    </lineage>
</organism>
<dbReference type="FunFam" id="3.40.50.720:FF:000065">
    <property type="entry name" value="UDP-glucuronic acid decarboxylase 1"/>
    <property type="match status" value="1"/>
</dbReference>
<keyword evidence="6" id="KW-1133">Transmembrane helix</keyword>
<evidence type="ECO:0000256" key="2">
    <source>
        <dbReference type="ARBA" id="ARBA00004323"/>
    </source>
</evidence>
<accession>A0A1G1XU04</accession>
<sequence>MPLKPIFEKKNILVTGGAGFIGSHLCDELVKKNKVICLDNFISGDEKNIDHLLQNPNFQFIKHDITEQLELENLRELERFRVKFQGVQEIYHLACPTSPKNFENTTIETVLANSLGTKNALDLAVKYKSKFLLASSSVVYGPRDPKNTFFKEDYFGIVNQLSPRACYDEGKRFAETIVNTYHHAFNLDTKIARIFRTYGPRMKLQDGQMLPDFVFNALEDKALVIFGDQKFSSSFCHVSDVVQGLIKLMKSGEAGPINFGSDLEYKLVDVAKKVIELTSSKSKIVFEKPLLFMTPLGLPDITLAKERLGWFPIVLLEEGIRGAIDYFKAYKSIIAPGTRKI</sequence>
<dbReference type="AlphaFoldDB" id="A0A1G1XU04"/>
<dbReference type="InterPro" id="IPR001509">
    <property type="entry name" value="Epimerase_deHydtase"/>
</dbReference>
<dbReference type="Proteomes" id="UP000176241">
    <property type="component" value="Unassembled WGS sequence"/>
</dbReference>
<comment type="caution">
    <text evidence="14">The sequence shown here is derived from an EMBL/GenBank/DDBJ whole genome shotgun (WGS) entry which is preliminary data.</text>
</comment>
<evidence type="ECO:0000256" key="4">
    <source>
        <dbReference type="ARBA" id="ARBA00022793"/>
    </source>
</evidence>
<evidence type="ECO:0000256" key="7">
    <source>
        <dbReference type="ARBA" id="ARBA00023027"/>
    </source>
</evidence>
<keyword evidence="10" id="KW-0325">Glycoprotein</keyword>
<evidence type="ECO:0000259" key="13">
    <source>
        <dbReference type="Pfam" id="PF01370"/>
    </source>
</evidence>
<comment type="cofactor">
    <cofactor evidence="1">
        <name>NAD(+)</name>
        <dbReference type="ChEBI" id="CHEBI:57540"/>
    </cofactor>
</comment>
<proteinExistence type="predicted"/>
<dbReference type="PANTHER" id="PTHR43078:SF6">
    <property type="entry name" value="UDP-GLUCURONIC ACID DECARBOXYLASE 1"/>
    <property type="match status" value="1"/>
</dbReference>
<keyword evidence="4" id="KW-0210">Decarboxylase</keyword>
<comment type="subcellular location">
    <subcellularLocation>
        <location evidence="2">Golgi apparatus membrane</location>
        <topology evidence="2">Single-pass type II membrane protein</topology>
    </subcellularLocation>
    <subcellularLocation>
        <location evidence="12">Golgi apparatus</location>
        <location evidence="12">Golgi stack membrane</location>
    </subcellularLocation>
</comment>
<evidence type="ECO:0000256" key="5">
    <source>
        <dbReference type="ARBA" id="ARBA00022968"/>
    </source>
</evidence>
<dbReference type="STRING" id="1797533.A2731_03755"/>
<evidence type="ECO:0000256" key="3">
    <source>
        <dbReference type="ARBA" id="ARBA00022692"/>
    </source>
</evidence>
<evidence type="ECO:0000256" key="6">
    <source>
        <dbReference type="ARBA" id="ARBA00022989"/>
    </source>
</evidence>
<evidence type="ECO:0000256" key="1">
    <source>
        <dbReference type="ARBA" id="ARBA00001911"/>
    </source>
</evidence>
<evidence type="ECO:0000256" key="10">
    <source>
        <dbReference type="ARBA" id="ARBA00023180"/>
    </source>
</evidence>
<gene>
    <name evidence="14" type="ORF">A2731_03755</name>
</gene>
<evidence type="ECO:0000313" key="14">
    <source>
        <dbReference type="EMBL" id="OGY43518.1"/>
    </source>
</evidence>
<dbReference type="GO" id="GO:0070403">
    <property type="term" value="F:NAD+ binding"/>
    <property type="evidence" value="ECO:0007669"/>
    <property type="project" value="InterPro"/>
</dbReference>
<keyword evidence="9" id="KW-0472">Membrane</keyword>
<dbReference type="UniPathway" id="UPA00796">
    <property type="reaction ID" value="UER00771"/>
</dbReference>
<dbReference type="InterPro" id="IPR036291">
    <property type="entry name" value="NAD(P)-bd_dom_sf"/>
</dbReference>
<dbReference type="Gene3D" id="3.40.50.720">
    <property type="entry name" value="NAD(P)-binding Rossmann-like Domain"/>
    <property type="match status" value="1"/>
</dbReference>
<evidence type="ECO:0000256" key="8">
    <source>
        <dbReference type="ARBA" id="ARBA00023034"/>
    </source>
</evidence>
<dbReference type="Pfam" id="PF01370">
    <property type="entry name" value="Epimerase"/>
    <property type="match status" value="1"/>
</dbReference>
<dbReference type="InterPro" id="IPR044516">
    <property type="entry name" value="UXS-like"/>
</dbReference>
<keyword evidence="7" id="KW-0520">NAD</keyword>
<keyword evidence="5" id="KW-0735">Signal-anchor</keyword>
<dbReference type="PANTHER" id="PTHR43078">
    <property type="entry name" value="UDP-GLUCURONIC ACID DECARBOXYLASE-RELATED"/>
    <property type="match status" value="1"/>
</dbReference>
<keyword evidence="3" id="KW-0812">Transmembrane</keyword>
<evidence type="ECO:0000256" key="12">
    <source>
        <dbReference type="ARBA" id="ARBA00037859"/>
    </source>
</evidence>
<name>A0A1G1XU04_9BACT</name>
<dbReference type="GO" id="GO:0005737">
    <property type="term" value="C:cytoplasm"/>
    <property type="evidence" value="ECO:0007669"/>
    <property type="project" value="TreeGrafter"/>
</dbReference>
<evidence type="ECO:0000313" key="15">
    <source>
        <dbReference type="Proteomes" id="UP000176241"/>
    </source>
</evidence>
<evidence type="ECO:0000256" key="11">
    <source>
        <dbReference type="ARBA" id="ARBA00023239"/>
    </source>
</evidence>
<dbReference type="EMBL" id="MHIC01000045">
    <property type="protein sequence ID" value="OGY43518.1"/>
    <property type="molecule type" value="Genomic_DNA"/>
</dbReference>
<dbReference type="GO" id="GO:0033320">
    <property type="term" value="P:UDP-D-xylose biosynthetic process"/>
    <property type="evidence" value="ECO:0007669"/>
    <property type="project" value="UniProtKB-UniPathway"/>
</dbReference>
<protein>
    <recommendedName>
        <fullName evidence="13">NAD-dependent epimerase/dehydratase domain-containing protein</fullName>
    </recommendedName>
</protein>
<reference evidence="14 15" key="1">
    <citation type="journal article" date="2016" name="Nat. Commun.">
        <title>Thousands of microbial genomes shed light on interconnected biogeochemical processes in an aquifer system.</title>
        <authorList>
            <person name="Anantharaman K."/>
            <person name="Brown C.T."/>
            <person name="Hug L.A."/>
            <person name="Sharon I."/>
            <person name="Castelle C.J."/>
            <person name="Probst A.J."/>
            <person name="Thomas B.C."/>
            <person name="Singh A."/>
            <person name="Wilkins M.J."/>
            <person name="Karaoz U."/>
            <person name="Brodie E.L."/>
            <person name="Williams K.H."/>
            <person name="Hubbard S.S."/>
            <person name="Banfield J.F."/>
        </authorList>
    </citation>
    <scope>NUCLEOTIDE SEQUENCE [LARGE SCALE GENOMIC DNA]</scope>
</reference>
<dbReference type="SUPFAM" id="SSF51735">
    <property type="entry name" value="NAD(P)-binding Rossmann-fold domains"/>
    <property type="match status" value="1"/>
</dbReference>
<dbReference type="GO" id="GO:0048040">
    <property type="term" value="F:UDP-glucuronate decarboxylase activity"/>
    <property type="evidence" value="ECO:0007669"/>
    <property type="project" value="TreeGrafter"/>
</dbReference>